<feature type="transmembrane region" description="Helical" evidence="6">
    <location>
        <begin position="132"/>
        <end position="152"/>
    </location>
</feature>
<comment type="subcellular location">
    <subcellularLocation>
        <location evidence="1">Membrane</location>
        <topology evidence="1">Multi-pass membrane protein</topology>
    </subcellularLocation>
</comment>
<feature type="transmembrane region" description="Helical" evidence="6">
    <location>
        <begin position="247"/>
        <end position="271"/>
    </location>
</feature>
<comment type="caution">
    <text evidence="7">The sequence shown here is derived from an EMBL/GenBank/DDBJ whole genome shotgun (WGS) entry which is preliminary data.</text>
</comment>
<evidence type="ECO:0000256" key="1">
    <source>
        <dbReference type="ARBA" id="ARBA00004141"/>
    </source>
</evidence>
<keyword evidence="2 6" id="KW-0812">Transmembrane</keyword>
<sequence length="300" mass="33495">MNKLSFEERQELRMGCHALIDGVKPAYGYVPSEASAIAFLVLFGLSTIGHIYASFKGRHYWYLCFSLGTIAEMIGWGGRLWSSQCPYNNTAFLIQISTLIFAPAFFTGGIYYILKQFIDITGRQYSMIPPRLYLWIFITVDVLSLAIQAAGGGLASAASGRPGGNTQTGTNIMVAGVIFQMVSITVFCCFYGVFLWKSRGIQLEKAIMWLTYATMLSVTCIYIRSIYRTIELLQGWNGYLITTQRYFIALDGAMMIIAVGVYNIVHPALLLPNPKDRKRQETSGSDEERSSEMQSMGKRG</sequence>
<dbReference type="Pfam" id="PF04479">
    <property type="entry name" value="RTA1"/>
    <property type="match status" value="1"/>
</dbReference>
<feature type="compositionally biased region" description="Basic and acidic residues" evidence="5">
    <location>
        <begin position="275"/>
        <end position="291"/>
    </location>
</feature>
<dbReference type="PANTHER" id="PTHR31465">
    <property type="entry name" value="PROTEIN RTA1-RELATED"/>
    <property type="match status" value="1"/>
</dbReference>
<dbReference type="Proteomes" id="UP001365542">
    <property type="component" value="Unassembled WGS sequence"/>
</dbReference>
<evidence type="ECO:0000256" key="6">
    <source>
        <dbReference type="SAM" id="Phobius"/>
    </source>
</evidence>
<gene>
    <name evidence="7" type="ORF">TWF694_003844</name>
</gene>
<dbReference type="AlphaFoldDB" id="A0AAV9X0L3"/>
<feature type="transmembrane region" description="Helical" evidence="6">
    <location>
        <begin position="172"/>
        <end position="194"/>
    </location>
</feature>
<evidence type="ECO:0000256" key="3">
    <source>
        <dbReference type="ARBA" id="ARBA00022989"/>
    </source>
</evidence>
<keyword evidence="3 6" id="KW-1133">Transmembrane helix</keyword>
<protein>
    <submittedName>
        <fullName evidence="7">Uncharacterized protein</fullName>
    </submittedName>
</protein>
<keyword evidence="8" id="KW-1185">Reference proteome</keyword>
<evidence type="ECO:0000256" key="2">
    <source>
        <dbReference type="ARBA" id="ARBA00022692"/>
    </source>
</evidence>
<organism evidence="7 8">
    <name type="scientific">Orbilia ellipsospora</name>
    <dbReference type="NCBI Taxonomy" id="2528407"/>
    <lineage>
        <taxon>Eukaryota</taxon>
        <taxon>Fungi</taxon>
        <taxon>Dikarya</taxon>
        <taxon>Ascomycota</taxon>
        <taxon>Pezizomycotina</taxon>
        <taxon>Orbiliomycetes</taxon>
        <taxon>Orbiliales</taxon>
        <taxon>Orbiliaceae</taxon>
        <taxon>Orbilia</taxon>
    </lineage>
</organism>
<dbReference type="PANTHER" id="PTHR31465:SF11">
    <property type="entry name" value="DOMAIN PROTEIN, PUTATIVE (AFU_ORTHOLOGUE AFUA_3G10770)-RELATED"/>
    <property type="match status" value="1"/>
</dbReference>
<evidence type="ECO:0000256" key="5">
    <source>
        <dbReference type="SAM" id="MobiDB-lite"/>
    </source>
</evidence>
<evidence type="ECO:0000256" key="4">
    <source>
        <dbReference type="ARBA" id="ARBA00023136"/>
    </source>
</evidence>
<dbReference type="GO" id="GO:0000324">
    <property type="term" value="C:fungal-type vacuole"/>
    <property type="evidence" value="ECO:0007669"/>
    <property type="project" value="TreeGrafter"/>
</dbReference>
<feature type="transmembrane region" description="Helical" evidence="6">
    <location>
        <begin position="90"/>
        <end position="112"/>
    </location>
</feature>
<name>A0AAV9X0L3_9PEZI</name>
<dbReference type="InterPro" id="IPR007568">
    <property type="entry name" value="RTA1"/>
</dbReference>
<feature type="transmembrane region" description="Helical" evidence="6">
    <location>
        <begin position="206"/>
        <end position="227"/>
    </location>
</feature>
<feature type="transmembrane region" description="Helical" evidence="6">
    <location>
        <begin position="60"/>
        <end position="78"/>
    </location>
</feature>
<reference evidence="7 8" key="1">
    <citation type="submission" date="2019-10" db="EMBL/GenBank/DDBJ databases">
        <authorList>
            <person name="Palmer J.M."/>
        </authorList>
    </citation>
    <scope>NUCLEOTIDE SEQUENCE [LARGE SCALE GENOMIC DNA]</scope>
    <source>
        <strain evidence="7 8">TWF694</strain>
    </source>
</reference>
<dbReference type="GO" id="GO:0005886">
    <property type="term" value="C:plasma membrane"/>
    <property type="evidence" value="ECO:0007669"/>
    <property type="project" value="TreeGrafter"/>
</dbReference>
<proteinExistence type="predicted"/>
<dbReference type="EMBL" id="JAVHJO010000013">
    <property type="protein sequence ID" value="KAK6530494.1"/>
    <property type="molecule type" value="Genomic_DNA"/>
</dbReference>
<feature type="region of interest" description="Disordered" evidence="5">
    <location>
        <begin position="275"/>
        <end position="300"/>
    </location>
</feature>
<feature type="transmembrane region" description="Helical" evidence="6">
    <location>
        <begin position="34"/>
        <end position="53"/>
    </location>
</feature>
<evidence type="ECO:0000313" key="7">
    <source>
        <dbReference type="EMBL" id="KAK6530494.1"/>
    </source>
</evidence>
<accession>A0AAV9X0L3</accession>
<keyword evidence="4 6" id="KW-0472">Membrane</keyword>
<evidence type="ECO:0000313" key="8">
    <source>
        <dbReference type="Proteomes" id="UP001365542"/>
    </source>
</evidence>